<proteinExistence type="predicted"/>
<accession>A0A6P2ZVN8</accession>
<evidence type="ECO:0000256" key="1">
    <source>
        <dbReference type="SAM" id="Phobius"/>
    </source>
</evidence>
<feature type="transmembrane region" description="Helical" evidence="1">
    <location>
        <begin position="35"/>
        <end position="53"/>
    </location>
</feature>
<gene>
    <name evidence="2" type="ORF">BCO71171_04256</name>
</gene>
<dbReference type="AlphaFoldDB" id="A0A6P2ZVN8"/>
<dbReference type="Proteomes" id="UP000494182">
    <property type="component" value="Unassembled WGS sequence"/>
</dbReference>
<evidence type="ECO:0000313" key="3">
    <source>
        <dbReference type="Proteomes" id="UP000494182"/>
    </source>
</evidence>
<sequence>MKPYVFSIGVLLMLSLSLTGVYCLAADVLRLFDVRSARAIAFVIGVAAMSSWLRRWPGPFRRVGDAMKKTFTFELDTDRLPTISDEYLAACWYTAQFLPVEHGDRDASEAVRAIGVEIIRRWMRNQPVPMFNIQSDDHLLKQIRRFAKWNGTEWVADDAHAMIDAHQAGA</sequence>
<dbReference type="EMBL" id="CABVQT010000011">
    <property type="protein sequence ID" value="VWD35575.1"/>
    <property type="molecule type" value="Genomic_DNA"/>
</dbReference>
<keyword evidence="1" id="KW-1133">Transmembrane helix</keyword>
<evidence type="ECO:0000313" key="2">
    <source>
        <dbReference type="EMBL" id="VWD35575.1"/>
    </source>
</evidence>
<keyword evidence="1" id="KW-0472">Membrane</keyword>
<organism evidence="2 3">
    <name type="scientific">Burkholderia contaminans</name>
    <dbReference type="NCBI Taxonomy" id="488447"/>
    <lineage>
        <taxon>Bacteria</taxon>
        <taxon>Pseudomonadati</taxon>
        <taxon>Pseudomonadota</taxon>
        <taxon>Betaproteobacteria</taxon>
        <taxon>Burkholderiales</taxon>
        <taxon>Burkholderiaceae</taxon>
        <taxon>Burkholderia</taxon>
        <taxon>Burkholderia cepacia complex</taxon>
    </lineage>
</organism>
<protein>
    <submittedName>
        <fullName evidence="2">Phage-encoded membrane protein</fullName>
    </submittedName>
</protein>
<keyword evidence="1" id="KW-0812">Transmembrane</keyword>
<reference evidence="2 3" key="1">
    <citation type="submission" date="2019-09" db="EMBL/GenBank/DDBJ databases">
        <authorList>
            <person name="Depoorter E."/>
        </authorList>
    </citation>
    <scope>NUCLEOTIDE SEQUENCE [LARGE SCALE GENOMIC DNA]</scope>
    <source>
        <strain evidence="2">R-71171</strain>
    </source>
</reference>
<name>A0A6P2ZVN8_9BURK</name>